<evidence type="ECO:0000256" key="1">
    <source>
        <dbReference type="SAM" id="MobiDB-lite"/>
    </source>
</evidence>
<name>A0A811UG17_CERCA</name>
<keyword evidence="3" id="KW-1185">Reference proteome</keyword>
<dbReference type="EMBL" id="CAJHJT010000012">
    <property type="protein sequence ID" value="CAD6998142.1"/>
    <property type="molecule type" value="Genomic_DNA"/>
</dbReference>
<organism evidence="2 3">
    <name type="scientific">Ceratitis capitata</name>
    <name type="common">Mediterranean fruit fly</name>
    <name type="synonym">Tephritis capitata</name>
    <dbReference type="NCBI Taxonomy" id="7213"/>
    <lineage>
        <taxon>Eukaryota</taxon>
        <taxon>Metazoa</taxon>
        <taxon>Ecdysozoa</taxon>
        <taxon>Arthropoda</taxon>
        <taxon>Hexapoda</taxon>
        <taxon>Insecta</taxon>
        <taxon>Pterygota</taxon>
        <taxon>Neoptera</taxon>
        <taxon>Endopterygota</taxon>
        <taxon>Diptera</taxon>
        <taxon>Brachycera</taxon>
        <taxon>Muscomorpha</taxon>
        <taxon>Tephritoidea</taxon>
        <taxon>Tephritidae</taxon>
        <taxon>Ceratitis</taxon>
        <taxon>Ceratitis</taxon>
    </lineage>
</organism>
<accession>A0A811UG17</accession>
<reference evidence="2" key="1">
    <citation type="submission" date="2020-11" db="EMBL/GenBank/DDBJ databases">
        <authorList>
            <person name="Whitehead M."/>
        </authorList>
    </citation>
    <scope>NUCLEOTIDE SEQUENCE</scope>
    <source>
        <strain evidence="2">EGII</strain>
    </source>
</reference>
<dbReference type="AlphaFoldDB" id="A0A811UG17"/>
<dbReference type="Proteomes" id="UP000606786">
    <property type="component" value="Unassembled WGS sequence"/>
</dbReference>
<gene>
    <name evidence="2" type="ORF">CCAP1982_LOCUS6753</name>
</gene>
<comment type="caution">
    <text evidence="2">The sequence shown here is derived from an EMBL/GenBank/DDBJ whole genome shotgun (WGS) entry which is preliminary data.</text>
</comment>
<evidence type="ECO:0000313" key="3">
    <source>
        <dbReference type="Proteomes" id="UP000606786"/>
    </source>
</evidence>
<sequence>MLLGEGGNSNNNINNGHKNCNYNKSSQQILPFTHFLGNWANRFTVGINAFVAVSQQQQQQTQSAKVR</sequence>
<feature type="compositionally biased region" description="Low complexity" evidence="1">
    <location>
        <begin position="8"/>
        <end position="20"/>
    </location>
</feature>
<evidence type="ECO:0000313" key="2">
    <source>
        <dbReference type="EMBL" id="CAD6998142.1"/>
    </source>
</evidence>
<proteinExistence type="predicted"/>
<feature type="region of interest" description="Disordered" evidence="1">
    <location>
        <begin position="1"/>
        <end position="20"/>
    </location>
</feature>
<protein>
    <submittedName>
        <fullName evidence="2">(Mediterranean fruit fly) hypothetical protein</fullName>
    </submittedName>
</protein>